<sequence length="103" mass="11098">MERFAAQLHPDFSMVTVDGVIVPREQLLEGLRGAGGAASGLGIEIVDIEQLYRSPDGAVVRFKEVHRGPKGTAARLTTALLLPDPQARNGLRWRSVHETAAPS</sequence>
<comment type="caution">
    <text evidence="2">The sequence shown here is derived from an EMBL/GenBank/DDBJ whole genome shotgun (WGS) entry which is preliminary data.</text>
</comment>
<evidence type="ECO:0000313" key="2">
    <source>
        <dbReference type="EMBL" id="RDI49922.1"/>
    </source>
</evidence>
<accession>A0A370H3X6</accession>
<name>A0A370H3X6_9NOCA</name>
<dbReference type="AlphaFoldDB" id="A0A370H3X6"/>
<dbReference type="SUPFAM" id="SSF54427">
    <property type="entry name" value="NTF2-like"/>
    <property type="match status" value="1"/>
</dbReference>
<feature type="domain" description="DUF4440" evidence="1">
    <location>
        <begin position="2"/>
        <end position="72"/>
    </location>
</feature>
<dbReference type="Pfam" id="PF14534">
    <property type="entry name" value="DUF4440"/>
    <property type="match status" value="1"/>
</dbReference>
<evidence type="ECO:0000259" key="1">
    <source>
        <dbReference type="Pfam" id="PF14534"/>
    </source>
</evidence>
<proteinExistence type="predicted"/>
<dbReference type="EMBL" id="QQAZ01000006">
    <property type="protein sequence ID" value="RDI49922.1"/>
    <property type="molecule type" value="Genomic_DNA"/>
</dbReference>
<organism evidence="2 3">
    <name type="scientific">Nocardia mexicana</name>
    <dbReference type="NCBI Taxonomy" id="279262"/>
    <lineage>
        <taxon>Bacteria</taxon>
        <taxon>Bacillati</taxon>
        <taxon>Actinomycetota</taxon>
        <taxon>Actinomycetes</taxon>
        <taxon>Mycobacteriales</taxon>
        <taxon>Nocardiaceae</taxon>
        <taxon>Nocardia</taxon>
    </lineage>
</organism>
<reference evidence="2 3" key="1">
    <citation type="submission" date="2018-07" db="EMBL/GenBank/DDBJ databases">
        <title>Genomic Encyclopedia of Type Strains, Phase IV (KMG-IV): sequencing the most valuable type-strain genomes for metagenomic binning, comparative biology and taxonomic classification.</title>
        <authorList>
            <person name="Goeker M."/>
        </authorList>
    </citation>
    <scope>NUCLEOTIDE SEQUENCE [LARGE SCALE GENOMIC DNA]</scope>
    <source>
        <strain evidence="2 3">DSM 44952</strain>
    </source>
</reference>
<dbReference type="InterPro" id="IPR032710">
    <property type="entry name" value="NTF2-like_dom_sf"/>
</dbReference>
<gene>
    <name evidence="2" type="ORF">DFR68_106360</name>
</gene>
<evidence type="ECO:0000313" key="3">
    <source>
        <dbReference type="Proteomes" id="UP000255355"/>
    </source>
</evidence>
<protein>
    <recommendedName>
        <fullName evidence="1">DUF4440 domain-containing protein</fullName>
    </recommendedName>
</protein>
<keyword evidence="3" id="KW-1185">Reference proteome</keyword>
<dbReference type="InterPro" id="IPR027843">
    <property type="entry name" value="DUF4440"/>
</dbReference>
<dbReference type="STRING" id="1210089.GCA_001613165_05174"/>
<dbReference type="Proteomes" id="UP000255355">
    <property type="component" value="Unassembled WGS sequence"/>
</dbReference>
<dbReference type="Gene3D" id="3.10.450.50">
    <property type="match status" value="1"/>
</dbReference>